<feature type="chain" id="PRO_5013185957" evidence="1">
    <location>
        <begin position="18"/>
        <end position="64"/>
    </location>
</feature>
<proteinExistence type="predicted"/>
<protein>
    <submittedName>
        <fullName evidence="2">Uncharacterized protein</fullName>
    </submittedName>
</protein>
<evidence type="ECO:0000313" key="2">
    <source>
        <dbReference type="EnsemblMetazoa" id="Aqu2.1.16224_001"/>
    </source>
</evidence>
<reference evidence="2" key="1">
    <citation type="submission" date="2017-05" db="UniProtKB">
        <authorList>
            <consortium name="EnsemblMetazoa"/>
        </authorList>
    </citation>
    <scope>IDENTIFICATION</scope>
</reference>
<dbReference type="AlphaFoldDB" id="A0A1X7TMR4"/>
<name>A0A1X7TMR4_AMPQE</name>
<dbReference type="EnsemblMetazoa" id="Aqu2.1.16224_001">
    <property type="protein sequence ID" value="Aqu2.1.16224_001"/>
    <property type="gene ID" value="Aqu2.1.16224"/>
</dbReference>
<feature type="signal peptide" evidence="1">
    <location>
        <begin position="1"/>
        <end position="17"/>
    </location>
</feature>
<dbReference type="InParanoid" id="A0A1X7TMR4"/>
<sequence>MFLGMFVFHTLMKLTASELNFKMIHCKSRKVKNRKIQVTEAIDDGELCTARLVPGSPTTPLSDE</sequence>
<organism evidence="2">
    <name type="scientific">Amphimedon queenslandica</name>
    <name type="common">Sponge</name>
    <dbReference type="NCBI Taxonomy" id="400682"/>
    <lineage>
        <taxon>Eukaryota</taxon>
        <taxon>Metazoa</taxon>
        <taxon>Porifera</taxon>
        <taxon>Demospongiae</taxon>
        <taxon>Heteroscleromorpha</taxon>
        <taxon>Haplosclerida</taxon>
        <taxon>Niphatidae</taxon>
        <taxon>Amphimedon</taxon>
    </lineage>
</organism>
<keyword evidence="1" id="KW-0732">Signal</keyword>
<accession>A0A1X7TMR4</accession>
<evidence type="ECO:0000256" key="1">
    <source>
        <dbReference type="SAM" id="SignalP"/>
    </source>
</evidence>